<evidence type="ECO:0000313" key="3">
    <source>
        <dbReference type="Proteomes" id="UP001174867"/>
    </source>
</evidence>
<dbReference type="InterPro" id="IPR008979">
    <property type="entry name" value="Galactose-bd-like_sf"/>
</dbReference>
<feature type="transmembrane region" description="Helical" evidence="1">
    <location>
        <begin position="15"/>
        <end position="38"/>
    </location>
</feature>
<proteinExistence type="predicted"/>
<dbReference type="SUPFAM" id="SSF49785">
    <property type="entry name" value="Galactose-binding domain-like"/>
    <property type="match status" value="1"/>
</dbReference>
<sequence>MEEKDSDKNFFEHTWIPIAGLSLGALTLIFLMVVVIMSMLGHPLPDNLKYIVISIMAFGLAFSTAFLGGRAVINGAIPGVPGQKAMNFSMTGGVAVFLIVFIVASYYIPSNIPSNKPDELTTKWNRSFVDLKNGVAKIFDVDDVMRVKINGETLPDVKYGSSESFDIKDKLKVGENIIAVEIFNAGYGGCSGALQLIFNRYEDDEFKWVWKNNFAEANKICYSETRKFFVK</sequence>
<keyword evidence="1" id="KW-1133">Transmembrane helix</keyword>
<evidence type="ECO:0000313" key="2">
    <source>
        <dbReference type="EMBL" id="MDN8601515.1"/>
    </source>
</evidence>
<dbReference type="EMBL" id="JAUJYW010000008">
    <property type="protein sequence ID" value="MDN8601515.1"/>
    <property type="molecule type" value="Genomic_DNA"/>
</dbReference>
<organism evidence="2 3">
    <name type="scientific">Citrobacter enshiensis</name>
    <dbReference type="NCBI Taxonomy" id="2971264"/>
    <lineage>
        <taxon>Bacteria</taxon>
        <taxon>Pseudomonadati</taxon>
        <taxon>Pseudomonadota</taxon>
        <taxon>Gammaproteobacteria</taxon>
        <taxon>Enterobacterales</taxon>
        <taxon>Enterobacteriaceae</taxon>
        <taxon>Citrobacter</taxon>
    </lineage>
</organism>
<dbReference type="Proteomes" id="UP001174867">
    <property type="component" value="Unassembled WGS sequence"/>
</dbReference>
<protein>
    <submittedName>
        <fullName evidence="2">Uncharacterized protein</fullName>
    </submittedName>
</protein>
<dbReference type="Gene3D" id="2.60.120.260">
    <property type="entry name" value="Galactose-binding domain-like"/>
    <property type="match status" value="1"/>
</dbReference>
<dbReference type="RefSeq" id="WP_301702000.1">
    <property type="nucleotide sequence ID" value="NZ_JAUJYW010000008.1"/>
</dbReference>
<feature type="transmembrane region" description="Helical" evidence="1">
    <location>
        <begin position="50"/>
        <end position="73"/>
    </location>
</feature>
<accession>A0ABT8PYP5</accession>
<reference evidence="2 3" key="1">
    <citation type="submission" date="2023-07" db="EMBL/GenBank/DDBJ databases">
        <title>Citrobacter selenititolerans sp. nov., isolated from seleniferous soil.</title>
        <authorList>
            <person name="Zhang S."/>
            <person name="Li K."/>
            <person name="Peng J."/>
            <person name="Wang H."/>
            <person name="Sun J."/>
            <person name="Guo Y."/>
        </authorList>
    </citation>
    <scope>NUCLEOTIDE SEQUENCE [LARGE SCALE GENOMIC DNA]</scope>
    <source>
        <strain evidence="2 3">S2-9</strain>
    </source>
</reference>
<keyword evidence="1" id="KW-0812">Transmembrane</keyword>
<comment type="caution">
    <text evidence="2">The sequence shown here is derived from an EMBL/GenBank/DDBJ whole genome shotgun (WGS) entry which is preliminary data.</text>
</comment>
<name>A0ABT8PYP5_9ENTR</name>
<keyword evidence="1" id="KW-0472">Membrane</keyword>
<gene>
    <name evidence="2" type="ORF">Q0A17_19200</name>
</gene>
<keyword evidence="3" id="KW-1185">Reference proteome</keyword>
<feature type="transmembrane region" description="Helical" evidence="1">
    <location>
        <begin position="85"/>
        <end position="108"/>
    </location>
</feature>
<evidence type="ECO:0000256" key="1">
    <source>
        <dbReference type="SAM" id="Phobius"/>
    </source>
</evidence>